<dbReference type="Gene3D" id="1.20.1280.50">
    <property type="match status" value="1"/>
</dbReference>
<comment type="caution">
    <text evidence="4">The sequence shown here is derived from an EMBL/GenBank/DDBJ whole genome shotgun (WGS) entry which is preliminary data.</text>
</comment>
<dbReference type="PANTHER" id="PTHR31900:SF30">
    <property type="entry name" value="SUPERFAMILY PROTEIN, PUTATIVE-RELATED"/>
    <property type="match status" value="1"/>
</dbReference>
<dbReference type="InterPro" id="IPR032675">
    <property type="entry name" value="LRR_dom_sf"/>
</dbReference>
<evidence type="ECO:0008006" key="6">
    <source>
        <dbReference type="Google" id="ProtNLM"/>
    </source>
</evidence>
<name>A0A835LBS1_9MAGN</name>
<protein>
    <recommendedName>
        <fullName evidence="6">F-box domain-containing protein</fullName>
    </recommendedName>
</protein>
<accession>A0A835LBS1</accession>
<dbReference type="SUPFAM" id="SSF81383">
    <property type="entry name" value="F-box domain"/>
    <property type="match status" value="1"/>
</dbReference>
<organism evidence="4 5">
    <name type="scientific">Coptis chinensis</name>
    <dbReference type="NCBI Taxonomy" id="261450"/>
    <lineage>
        <taxon>Eukaryota</taxon>
        <taxon>Viridiplantae</taxon>
        <taxon>Streptophyta</taxon>
        <taxon>Embryophyta</taxon>
        <taxon>Tracheophyta</taxon>
        <taxon>Spermatophyta</taxon>
        <taxon>Magnoliopsida</taxon>
        <taxon>Ranunculales</taxon>
        <taxon>Ranunculaceae</taxon>
        <taxon>Coptidoideae</taxon>
        <taxon>Coptis</taxon>
    </lineage>
</organism>
<dbReference type="InterPro" id="IPR036047">
    <property type="entry name" value="F-box-like_dom_sf"/>
</dbReference>
<dbReference type="PANTHER" id="PTHR31900">
    <property type="entry name" value="F-BOX/RNI SUPERFAMILY PROTEIN-RELATED"/>
    <property type="match status" value="1"/>
</dbReference>
<evidence type="ECO:0000259" key="3">
    <source>
        <dbReference type="SMART" id="SM00579"/>
    </source>
</evidence>
<gene>
    <name evidence="4" type="ORF">IFM89_025881</name>
</gene>
<keyword evidence="5" id="KW-1185">Reference proteome</keyword>
<proteinExistence type="predicted"/>
<evidence type="ECO:0000313" key="4">
    <source>
        <dbReference type="EMBL" id="KAF9589598.1"/>
    </source>
</evidence>
<dbReference type="SUPFAM" id="SSF52047">
    <property type="entry name" value="RNI-like"/>
    <property type="match status" value="1"/>
</dbReference>
<feature type="domain" description="F-box" evidence="2">
    <location>
        <begin position="32"/>
        <end position="71"/>
    </location>
</feature>
<evidence type="ECO:0000256" key="1">
    <source>
        <dbReference type="SAM" id="MobiDB-lite"/>
    </source>
</evidence>
<feature type="domain" description="FBD" evidence="3">
    <location>
        <begin position="319"/>
        <end position="393"/>
    </location>
</feature>
<dbReference type="EMBL" id="JADFTS010000009">
    <property type="protein sequence ID" value="KAF9589598.1"/>
    <property type="molecule type" value="Genomic_DNA"/>
</dbReference>
<feature type="region of interest" description="Disordered" evidence="1">
    <location>
        <begin position="1"/>
        <end position="22"/>
    </location>
</feature>
<sequence length="393" mass="44451">MGGSGSVPNSRKKEMSLGGQNGGEDVDRISCLPDNILHHILSFLPTKYAVGSSVLSTKWKYLWTSVPKLELSDSLLYSTKIKSGDPMVKASFMNFVDRVLLLHEASSIHKFSLECAEAYDVTRFNAWISAILKRNVQELILSVCMDPFVFPLCRFNCQSLTTLKIDVGSACFWTPTSMCFPKLKVLNLKDVIFCGDLSIQQAFFSFPVLEEFHAYSIEWEKFNTVNISAPTLKKLILDVFDDSYTDFFELDTIGDYLPEFASLTDLRVFVDCDDYENNFDFGCLISILHKMPNINSFIFEAPVSCVLIEHGPTLEIVPQCVQSHLKSVELRFYTGSDLELCLVKFLLKNAMALEKITVMASWNLSRNPEMQVEVFKQLLRLPRGSACNVIDFC</sequence>
<dbReference type="Pfam" id="PF24758">
    <property type="entry name" value="LRR_At5g56370"/>
    <property type="match status" value="1"/>
</dbReference>
<dbReference type="InterPro" id="IPR050232">
    <property type="entry name" value="FBL13/AtMIF1-like"/>
</dbReference>
<dbReference type="Proteomes" id="UP000631114">
    <property type="component" value="Unassembled WGS sequence"/>
</dbReference>
<dbReference type="CDD" id="cd22160">
    <property type="entry name" value="F-box_AtFBL13-like"/>
    <property type="match status" value="1"/>
</dbReference>
<dbReference type="Pfam" id="PF08387">
    <property type="entry name" value="FBD"/>
    <property type="match status" value="1"/>
</dbReference>
<dbReference type="InterPro" id="IPR001810">
    <property type="entry name" value="F-box_dom"/>
</dbReference>
<dbReference type="InterPro" id="IPR055411">
    <property type="entry name" value="LRR_FXL15/At3g58940/PEG3-like"/>
</dbReference>
<dbReference type="InterPro" id="IPR053781">
    <property type="entry name" value="F-box_AtFBL13-like"/>
</dbReference>
<dbReference type="OrthoDB" id="1298252at2759"/>
<evidence type="ECO:0000313" key="5">
    <source>
        <dbReference type="Proteomes" id="UP000631114"/>
    </source>
</evidence>
<dbReference type="AlphaFoldDB" id="A0A835LBS1"/>
<dbReference type="Pfam" id="PF00646">
    <property type="entry name" value="F-box"/>
    <property type="match status" value="1"/>
</dbReference>
<dbReference type="Gene3D" id="3.80.10.10">
    <property type="entry name" value="Ribonuclease Inhibitor"/>
    <property type="match status" value="1"/>
</dbReference>
<dbReference type="InterPro" id="IPR006566">
    <property type="entry name" value="FBD"/>
</dbReference>
<dbReference type="SMART" id="SM00256">
    <property type="entry name" value="FBOX"/>
    <property type="match status" value="1"/>
</dbReference>
<evidence type="ECO:0000259" key="2">
    <source>
        <dbReference type="SMART" id="SM00256"/>
    </source>
</evidence>
<dbReference type="SMART" id="SM00579">
    <property type="entry name" value="FBD"/>
    <property type="match status" value="1"/>
</dbReference>
<reference evidence="4 5" key="1">
    <citation type="submission" date="2020-10" db="EMBL/GenBank/DDBJ databases">
        <title>The Coptis chinensis genome and diversification of protoberbering-type alkaloids.</title>
        <authorList>
            <person name="Wang B."/>
            <person name="Shu S."/>
            <person name="Song C."/>
            <person name="Liu Y."/>
        </authorList>
    </citation>
    <scope>NUCLEOTIDE SEQUENCE [LARGE SCALE GENOMIC DNA]</scope>
    <source>
        <strain evidence="4">HL-2020</strain>
        <tissue evidence="4">Leaf</tissue>
    </source>
</reference>